<reference evidence="4" key="1">
    <citation type="submission" date="2021-01" db="EMBL/GenBank/DDBJ databases">
        <authorList>
            <person name="Zahm M."/>
            <person name="Roques C."/>
            <person name="Cabau C."/>
            <person name="Klopp C."/>
            <person name="Donnadieu C."/>
            <person name="Jouanno E."/>
            <person name="Lampietro C."/>
            <person name="Louis A."/>
            <person name="Herpin A."/>
            <person name="Echchiki A."/>
            <person name="Berthelot C."/>
            <person name="Parey E."/>
            <person name="Roest-Crollius H."/>
            <person name="Braasch I."/>
            <person name="Postlethwait J."/>
            <person name="Bobe J."/>
            <person name="Montfort J."/>
            <person name="Bouchez O."/>
            <person name="Begum T."/>
            <person name="Mejri S."/>
            <person name="Adams A."/>
            <person name="Chen W.-J."/>
            <person name="Guiguen Y."/>
        </authorList>
    </citation>
    <scope>NUCLEOTIDE SEQUENCE</scope>
    <source>
        <tissue evidence="4">Blood</tissue>
    </source>
</reference>
<organism evidence="4 5">
    <name type="scientific">Albula goreensis</name>
    <dbReference type="NCBI Taxonomy" id="1534307"/>
    <lineage>
        <taxon>Eukaryota</taxon>
        <taxon>Metazoa</taxon>
        <taxon>Chordata</taxon>
        <taxon>Craniata</taxon>
        <taxon>Vertebrata</taxon>
        <taxon>Euteleostomi</taxon>
        <taxon>Actinopterygii</taxon>
        <taxon>Neopterygii</taxon>
        <taxon>Teleostei</taxon>
        <taxon>Albuliformes</taxon>
        <taxon>Albulidae</taxon>
        <taxon>Albula</taxon>
    </lineage>
</organism>
<keyword evidence="5" id="KW-1185">Reference proteome</keyword>
<feature type="region of interest" description="Disordered" evidence="2">
    <location>
        <begin position="1"/>
        <end position="39"/>
    </location>
</feature>
<dbReference type="EMBL" id="JAERUA010000013">
    <property type="protein sequence ID" value="KAI1891255.1"/>
    <property type="molecule type" value="Genomic_DNA"/>
</dbReference>
<dbReference type="PROSITE" id="PS50157">
    <property type="entry name" value="ZINC_FINGER_C2H2_2"/>
    <property type="match status" value="1"/>
</dbReference>
<sequence length="182" mass="19948">MKTESLMDQAACPGVGLTPSPDRRGGGEERMEGYPLSQEEMHILSNIKQEETEEELGEMESEAIRSIGDEEVIKLRVKEERDSEESERDETDAGDKAVRNAVSGPSAESSRFCWSPSTGQTDGVSPPVFSCSQCPFVHSEEEKLQQHIEKVHPEEHSGILRPGGNGAENPLPPSSTHQHPTP</sequence>
<comment type="caution">
    <text evidence="4">The sequence shown here is derived from an EMBL/GenBank/DDBJ whole genome shotgun (WGS) entry which is preliminary data.</text>
</comment>
<evidence type="ECO:0000313" key="5">
    <source>
        <dbReference type="Proteomes" id="UP000829720"/>
    </source>
</evidence>
<dbReference type="OrthoDB" id="8983393at2759"/>
<protein>
    <recommendedName>
        <fullName evidence="3">C2H2-type domain-containing protein</fullName>
    </recommendedName>
</protein>
<name>A0A8T3D9I3_9TELE</name>
<dbReference type="Gene3D" id="3.30.160.60">
    <property type="entry name" value="Classic Zinc Finger"/>
    <property type="match status" value="1"/>
</dbReference>
<dbReference type="GO" id="GO:0008270">
    <property type="term" value="F:zinc ion binding"/>
    <property type="evidence" value="ECO:0007669"/>
    <property type="project" value="UniProtKB-KW"/>
</dbReference>
<keyword evidence="1" id="KW-0863">Zinc-finger</keyword>
<gene>
    <name evidence="4" type="ORF">AGOR_G00141890</name>
</gene>
<evidence type="ECO:0000256" key="2">
    <source>
        <dbReference type="SAM" id="MobiDB-lite"/>
    </source>
</evidence>
<keyword evidence="1" id="KW-0479">Metal-binding</keyword>
<accession>A0A8T3D9I3</accession>
<evidence type="ECO:0000256" key="1">
    <source>
        <dbReference type="PROSITE-ProRule" id="PRU00042"/>
    </source>
</evidence>
<feature type="compositionally biased region" description="Basic and acidic residues" evidence="2">
    <location>
        <begin position="21"/>
        <end position="32"/>
    </location>
</feature>
<evidence type="ECO:0000259" key="3">
    <source>
        <dbReference type="PROSITE" id="PS50157"/>
    </source>
</evidence>
<dbReference type="InterPro" id="IPR013087">
    <property type="entry name" value="Znf_C2H2_type"/>
</dbReference>
<dbReference type="Proteomes" id="UP000829720">
    <property type="component" value="Unassembled WGS sequence"/>
</dbReference>
<feature type="domain" description="C2H2-type" evidence="3">
    <location>
        <begin position="129"/>
        <end position="157"/>
    </location>
</feature>
<evidence type="ECO:0000313" key="4">
    <source>
        <dbReference type="EMBL" id="KAI1891255.1"/>
    </source>
</evidence>
<feature type="region of interest" description="Disordered" evidence="2">
    <location>
        <begin position="75"/>
        <end position="182"/>
    </location>
</feature>
<keyword evidence="1" id="KW-0862">Zinc</keyword>
<proteinExistence type="predicted"/>
<feature type="compositionally biased region" description="Basic and acidic residues" evidence="2">
    <location>
        <begin position="138"/>
        <end position="158"/>
    </location>
</feature>
<dbReference type="AlphaFoldDB" id="A0A8T3D9I3"/>